<dbReference type="Gene3D" id="1.10.3230.20">
    <property type="entry name" value="P22 tail accessory factor (Gp4)"/>
    <property type="match status" value="1"/>
</dbReference>
<protein>
    <submittedName>
        <fullName evidence="1">Putative structural protein</fullName>
    </submittedName>
</protein>
<evidence type="ECO:0000313" key="2">
    <source>
        <dbReference type="EMBL" id="QJA58037.1"/>
    </source>
</evidence>
<dbReference type="EMBL" id="MT144119">
    <property type="protein sequence ID" value="QJA49138.1"/>
    <property type="molecule type" value="Genomic_DNA"/>
</dbReference>
<dbReference type="EMBL" id="MT141305">
    <property type="protein sequence ID" value="QJA58037.1"/>
    <property type="molecule type" value="Genomic_DNA"/>
</dbReference>
<organism evidence="1">
    <name type="scientific">viral metagenome</name>
    <dbReference type="NCBI Taxonomy" id="1070528"/>
    <lineage>
        <taxon>unclassified sequences</taxon>
        <taxon>metagenomes</taxon>
        <taxon>organismal metagenomes</taxon>
    </lineage>
</organism>
<evidence type="ECO:0000313" key="1">
    <source>
        <dbReference type="EMBL" id="QJA49138.1"/>
    </source>
</evidence>
<gene>
    <name evidence="2" type="ORF">MM415B01508_0006</name>
    <name evidence="1" type="ORF">TM448A01234_0015</name>
</gene>
<dbReference type="Pfam" id="PF24175">
    <property type="entry name" value="SU10_adaptor"/>
    <property type="match status" value="1"/>
</dbReference>
<name>A0A6H1ZNP9_9ZZZZ</name>
<proteinExistence type="predicted"/>
<dbReference type="InterPro" id="IPR056209">
    <property type="entry name" value="SU10_adaptor"/>
</dbReference>
<reference evidence="1" key="1">
    <citation type="submission" date="2020-03" db="EMBL/GenBank/DDBJ databases">
        <title>The deep terrestrial virosphere.</title>
        <authorList>
            <person name="Holmfeldt K."/>
            <person name="Nilsson E."/>
            <person name="Simone D."/>
            <person name="Lopez-Fernandez M."/>
            <person name="Wu X."/>
            <person name="de Brujin I."/>
            <person name="Lundin D."/>
            <person name="Andersson A."/>
            <person name="Bertilsson S."/>
            <person name="Dopson M."/>
        </authorList>
    </citation>
    <scope>NUCLEOTIDE SEQUENCE</scope>
    <source>
        <strain evidence="2">MM415B01508</strain>
        <strain evidence="1">TM448A01234</strain>
    </source>
</reference>
<accession>A0A6H1ZNP9</accession>
<sequence>MTVEQIITAAFRKLGMGRVPDAEDLADFLEALQSMLRYWASKRVLMYASTQETFPTVAGTASYSWGSGGVITTTRPSQIVNMFIRDSSGLDHPVGMLYEREYLAITNKSLAGRPESYFFHPLYPLAYMYLHAVPNEIETVHVSSIKPWTEASSFVALGNTISFPVDYEAAIIHNLAMWVSPEYGVIPSAIVKDIAASTLYTIMSHNAASQVVPVVLNFFSGVGSYNINER</sequence>
<dbReference type="AlphaFoldDB" id="A0A6H1ZNP9"/>
<dbReference type="InterPro" id="IPR038258">
    <property type="entry name" value="Gp4_sf"/>
</dbReference>